<evidence type="ECO:0000259" key="4">
    <source>
        <dbReference type="PROSITE" id="PS51677"/>
    </source>
</evidence>
<keyword evidence="6" id="KW-1185">Reference proteome</keyword>
<feature type="transmembrane region" description="Helical" evidence="3">
    <location>
        <begin position="6"/>
        <end position="23"/>
    </location>
</feature>
<protein>
    <submittedName>
        <fullName evidence="5">Polysaccharide deacetylase family protein</fullName>
    </submittedName>
</protein>
<feature type="domain" description="NodB homology" evidence="4">
    <location>
        <begin position="99"/>
        <end position="290"/>
    </location>
</feature>
<dbReference type="Pfam" id="PF01522">
    <property type="entry name" value="Polysacc_deac_1"/>
    <property type="match status" value="1"/>
</dbReference>
<dbReference type="PANTHER" id="PTHR34216">
    <property type="match status" value="1"/>
</dbReference>
<dbReference type="AlphaFoldDB" id="A0A7X2Z7U1"/>
<proteinExistence type="predicted"/>
<dbReference type="InterPro" id="IPR002509">
    <property type="entry name" value="NODB_dom"/>
</dbReference>
<dbReference type="Proteomes" id="UP000450917">
    <property type="component" value="Unassembled WGS sequence"/>
</dbReference>
<name>A0A7X2Z7U1_9BACL</name>
<evidence type="ECO:0000256" key="1">
    <source>
        <dbReference type="ARBA" id="ARBA00004613"/>
    </source>
</evidence>
<comment type="subcellular location">
    <subcellularLocation>
        <location evidence="1">Secreted</location>
    </subcellularLocation>
</comment>
<dbReference type="InterPro" id="IPR011330">
    <property type="entry name" value="Glyco_hydro/deAcase_b/a-brl"/>
</dbReference>
<gene>
    <name evidence="5" type="ORF">GNP93_04480</name>
</gene>
<dbReference type="SUPFAM" id="SSF88713">
    <property type="entry name" value="Glycoside hydrolase/deacetylase"/>
    <property type="match status" value="1"/>
</dbReference>
<dbReference type="GO" id="GO:0016810">
    <property type="term" value="F:hydrolase activity, acting on carbon-nitrogen (but not peptide) bonds"/>
    <property type="evidence" value="ECO:0007669"/>
    <property type="project" value="InterPro"/>
</dbReference>
<dbReference type="RefSeq" id="WP_155614101.1">
    <property type="nucleotide sequence ID" value="NZ_WNZX01000002.1"/>
</dbReference>
<organism evidence="5 6">
    <name type="scientific">Paenibacillus validus</name>
    <dbReference type="NCBI Taxonomy" id="44253"/>
    <lineage>
        <taxon>Bacteria</taxon>
        <taxon>Bacillati</taxon>
        <taxon>Bacillota</taxon>
        <taxon>Bacilli</taxon>
        <taxon>Bacillales</taxon>
        <taxon>Paenibacillaceae</taxon>
        <taxon>Paenibacillus</taxon>
    </lineage>
</organism>
<dbReference type="Gene3D" id="3.20.20.370">
    <property type="entry name" value="Glycoside hydrolase/deacetylase"/>
    <property type="match status" value="1"/>
</dbReference>
<keyword evidence="3" id="KW-0812">Transmembrane</keyword>
<evidence type="ECO:0000313" key="6">
    <source>
        <dbReference type="Proteomes" id="UP000450917"/>
    </source>
</evidence>
<evidence type="ECO:0000256" key="3">
    <source>
        <dbReference type="SAM" id="Phobius"/>
    </source>
</evidence>
<keyword evidence="2" id="KW-0732">Signal</keyword>
<sequence length="290" mass="33295">MKTINYVIFGMVLIGMMAATMGLDMEKSSAKAIYYEDKAIVLVYHDVCKNLKSGESNSSTVTSAQFQDHLQMLNNRGFHIISMDDFITFMLHGKSIPPNSVVLTFDDGYTSFYTEAFPILRRFGAPAFNFIVGMTSDLFNPDAEMHLNWEQIREMKAYGMGFYNHTYNLHRTVSADRTGTQKPALTTSMYLEQRQRPETEEEHRKRIFSDLSFLEKRFEQEIGNQHKLLAFPYGAYNDVVLEEGAKAGMELFFTVEEGINEPGSRIVKRINAGEPYVSADHLWNQMKKFF</sequence>
<dbReference type="PANTHER" id="PTHR34216:SF3">
    <property type="entry name" value="POLY-BETA-1,6-N-ACETYL-D-GLUCOSAMINE N-DEACETYLASE"/>
    <property type="match status" value="1"/>
</dbReference>
<accession>A0A7X2Z7U1</accession>
<evidence type="ECO:0000256" key="2">
    <source>
        <dbReference type="ARBA" id="ARBA00022729"/>
    </source>
</evidence>
<dbReference type="InterPro" id="IPR051398">
    <property type="entry name" value="Polysacch_Deacetylase"/>
</dbReference>
<dbReference type="GO" id="GO:0005576">
    <property type="term" value="C:extracellular region"/>
    <property type="evidence" value="ECO:0007669"/>
    <property type="project" value="UniProtKB-SubCell"/>
</dbReference>
<evidence type="ECO:0000313" key="5">
    <source>
        <dbReference type="EMBL" id="MUG69929.1"/>
    </source>
</evidence>
<keyword evidence="3" id="KW-0472">Membrane</keyword>
<keyword evidence="3" id="KW-1133">Transmembrane helix</keyword>
<comment type="caution">
    <text evidence="5">The sequence shown here is derived from an EMBL/GenBank/DDBJ whole genome shotgun (WGS) entry which is preliminary data.</text>
</comment>
<dbReference type="EMBL" id="WNZX01000002">
    <property type="protein sequence ID" value="MUG69929.1"/>
    <property type="molecule type" value="Genomic_DNA"/>
</dbReference>
<reference evidence="5 6" key="1">
    <citation type="submission" date="2019-11" db="EMBL/GenBank/DDBJ databases">
        <title>Draft genome sequences of five Paenibacillus species of dairy origin.</title>
        <authorList>
            <person name="Olajide A.M."/>
            <person name="Chen S."/>
            <person name="Lapointe G."/>
        </authorList>
    </citation>
    <scope>NUCLEOTIDE SEQUENCE [LARGE SCALE GENOMIC DNA]</scope>
    <source>
        <strain evidence="5 6">2CS3</strain>
    </source>
</reference>
<dbReference type="PROSITE" id="PS51677">
    <property type="entry name" value="NODB"/>
    <property type="match status" value="1"/>
</dbReference>
<dbReference type="GO" id="GO:0005975">
    <property type="term" value="P:carbohydrate metabolic process"/>
    <property type="evidence" value="ECO:0007669"/>
    <property type="project" value="InterPro"/>
</dbReference>